<protein>
    <submittedName>
        <fullName evidence="4">CBS domain-containing protein</fullName>
    </submittedName>
    <submittedName>
        <fullName evidence="3">Nucleotidyltransferase family protein</fullName>
    </submittedName>
</protein>
<dbReference type="SUPFAM" id="SSF54631">
    <property type="entry name" value="CBS-domain pair"/>
    <property type="match status" value="1"/>
</dbReference>
<dbReference type="AlphaFoldDB" id="A0AAP9DUE1"/>
<evidence type="ECO:0000259" key="2">
    <source>
        <dbReference type="PROSITE" id="PS51371"/>
    </source>
</evidence>
<proteinExistence type="predicted"/>
<dbReference type="PROSITE" id="PS51371">
    <property type="entry name" value="CBS"/>
    <property type="match status" value="2"/>
</dbReference>
<evidence type="ECO:0000313" key="4">
    <source>
        <dbReference type="EMBL" id="QDM44548.1"/>
    </source>
</evidence>
<dbReference type="CDD" id="cd06426">
    <property type="entry name" value="NTP_transferase_like_2"/>
    <property type="match status" value="1"/>
</dbReference>
<keyword evidence="1" id="KW-0129">CBS domain</keyword>
<organism evidence="4 5">
    <name type="scientific">Paenibacillus thiaminolyticus</name>
    <name type="common">Bacillus thiaminolyticus</name>
    <dbReference type="NCBI Taxonomy" id="49283"/>
    <lineage>
        <taxon>Bacteria</taxon>
        <taxon>Bacillati</taxon>
        <taxon>Bacillota</taxon>
        <taxon>Bacilli</taxon>
        <taxon>Bacillales</taxon>
        <taxon>Paenibacillaceae</taxon>
        <taxon>Paenibacillus</taxon>
    </lineage>
</organism>
<accession>A0AAP9DUE1</accession>
<dbReference type="Gene3D" id="3.90.550.10">
    <property type="entry name" value="Spore Coat Polysaccharide Biosynthesis Protein SpsA, Chain A"/>
    <property type="match status" value="1"/>
</dbReference>
<reference evidence="4 5" key="1">
    <citation type="submission" date="2019-07" db="EMBL/GenBank/DDBJ databases">
        <title>Paenibacillus thiaminolyticus NRRL B-4156.</title>
        <authorList>
            <person name="Hehnly C."/>
            <person name="Zhang L."/>
        </authorList>
    </citation>
    <scope>NUCLEOTIDE SEQUENCE [LARGE SCALE GENOMIC DNA]</scope>
    <source>
        <strain evidence="4 5">NRRL B-4156</strain>
    </source>
</reference>
<dbReference type="InterPro" id="IPR050486">
    <property type="entry name" value="Mannose-1P_guanyltransferase"/>
</dbReference>
<dbReference type="Pfam" id="PF00483">
    <property type="entry name" value="NTP_transferase"/>
    <property type="match status" value="1"/>
</dbReference>
<keyword evidence="6" id="KW-1185">Reference proteome</keyword>
<evidence type="ECO:0000313" key="6">
    <source>
        <dbReference type="Proteomes" id="UP001209276"/>
    </source>
</evidence>
<dbReference type="InterPro" id="IPR029044">
    <property type="entry name" value="Nucleotide-diphossugar_trans"/>
</dbReference>
<evidence type="ECO:0000313" key="3">
    <source>
        <dbReference type="EMBL" id="MCY9609162.1"/>
    </source>
</evidence>
<feature type="domain" description="CBS" evidence="2">
    <location>
        <begin position="1"/>
        <end position="58"/>
    </location>
</feature>
<dbReference type="CDD" id="cd04607">
    <property type="entry name" value="CBS_pair_NTP_transferase_assoc"/>
    <property type="match status" value="1"/>
</dbReference>
<dbReference type="GeneID" id="76997187"/>
<evidence type="ECO:0000256" key="1">
    <source>
        <dbReference type="PROSITE-ProRule" id="PRU00703"/>
    </source>
</evidence>
<gene>
    <name evidence="4" type="ORF">FLT43_14580</name>
    <name evidence="3" type="ORF">M5W83_18620</name>
</gene>
<dbReference type="Gene3D" id="3.10.580.10">
    <property type="entry name" value="CBS-domain"/>
    <property type="match status" value="1"/>
</dbReference>
<feature type="domain" description="CBS" evidence="2">
    <location>
        <begin position="66"/>
        <end position="122"/>
    </location>
</feature>
<dbReference type="Proteomes" id="UP000315377">
    <property type="component" value="Chromosome"/>
</dbReference>
<dbReference type="Pfam" id="PF00571">
    <property type="entry name" value="CBS"/>
    <property type="match status" value="2"/>
</dbReference>
<dbReference type="EMBL" id="JAMDMM010000036">
    <property type="protein sequence ID" value="MCY9609162.1"/>
    <property type="molecule type" value="Genomic_DNA"/>
</dbReference>
<dbReference type="InterPro" id="IPR005835">
    <property type="entry name" value="NTP_transferase_dom"/>
</dbReference>
<reference evidence="3 6" key="2">
    <citation type="submission" date="2022-05" db="EMBL/GenBank/DDBJ databases">
        <title>Genome Sequencing of Bee-Associated Microbes.</title>
        <authorList>
            <person name="Dunlap C."/>
        </authorList>
    </citation>
    <scope>NUCLEOTIDE SEQUENCE [LARGE SCALE GENOMIC DNA]</scope>
    <source>
        <strain evidence="3 6">NRRL B-14613</strain>
    </source>
</reference>
<sequence length="350" mass="40365">MIDWKKLWVSADTSIFQVIEKIDLSGLQIALVVDGEHRLLGTVTDGDVRRGILRGVSLQSPVTEIMNENPVVARFSDSRQSIFMLMKKKQLRQIPVVDDEGRLARIELMDNFIEKKQYSNPIVLMAGGLGTRLRPLTDDCPKPLLKLGDKPILELIIENFMEYGFHNYFISVNYHADMIKEYFGDGSKWGIGITYINESERLGTAGALSYLSDMGITEPFFVMNGDLLTKVNFDRLLEYHIENKAMATMGVREFEYQVPYGVVRTNDYKLLGIEEKPVQRYFINGGLYVLQPETLQFIPKGRYYDMPELFQKLIENNYETTVFPIREYWIDIGRMDDFKRANFDLETGVI</sequence>
<dbReference type="RefSeq" id="WP_087440220.1">
    <property type="nucleotide sequence ID" value="NZ_CABMNB010000003.1"/>
</dbReference>
<dbReference type="EMBL" id="CP041405">
    <property type="protein sequence ID" value="QDM44548.1"/>
    <property type="molecule type" value="Genomic_DNA"/>
</dbReference>
<dbReference type="SUPFAM" id="SSF53448">
    <property type="entry name" value="Nucleotide-diphospho-sugar transferases"/>
    <property type="match status" value="1"/>
</dbReference>
<name>A0AAP9DUE1_PANTH</name>
<evidence type="ECO:0000313" key="5">
    <source>
        <dbReference type="Proteomes" id="UP000315377"/>
    </source>
</evidence>
<dbReference type="InterPro" id="IPR046342">
    <property type="entry name" value="CBS_dom_sf"/>
</dbReference>
<dbReference type="InterPro" id="IPR000644">
    <property type="entry name" value="CBS_dom"/>
</dbReference>
<dbReference type="PANTHER" id="PTHR22572">
    <property type="entry name" value="SUGAR-1-PHOSPHATE GUANYL TRANSFERASE"/>
    <property type="match status" value="1"/>
</dbReference>
<dbReference type="Proteomes" id="UP001209276">
    <property type="component" value="Unassembled WGS sequence"/>
</dbReference>